<dbReference type="GO" id="GO:0016787">
    <property type="term" value="F:hydrolase activity"/>
    <property type="evidence" value="ECO:0007669"/>
    <property type="project" value="UniProtKB-KW"/>
</dbReference>
<keyword evidence="2 11" id="KW-1003">Cell membrane</keyword>
<keyword evidence="6 11" id="KW-0067">ATP-binding</keyword>
<keyword evidence="3 11" id="KW-0633">Potassium transport</keyword>
<dbReference type="PATRIC" id="fig|447.4.peg.2743"/>
<sequence>MVREALKQIKTALMFLLIFSLLTGLIYPAVVTALAQVFFPYQANGSLLQLDGKAIGSTLIGQHFDAPNYFWGRPSATTPFPYNAASSSGSNMGPSNPEFLATVKKRVDHLQQYNLDNPNKISKQLIPVDLVTASASGLDPEISPLAAYYQIPRIAKARHVSEQEIQELVNQLIKKRTLYLLGEPRINVLELNLALDHLRTTQ</sequence>
<protein>
    <recommendedName>
        <fullName evidence="11">Potassium-transporting ATPase KdpC subunit</fullName>
    </recommendedName>
    <alternativeName>
        <fullName evidence="11">ATP phosphohydrolase [potassium-transporting] C chain</fullName>
    </alternativeName>
    <alternativeName>
        <fullName evidence="11">Potassium-binding and translocating subunit C</fullName>
    </alternativeName>
    <alternativeName>
        <fullName evidence="11">Potassium-translocating ATPase C chain</fullName>
    </alternativeName>
</protein>
<comment type="function">
    <text evidence="11">Part of the high-affinity ATP-driven potassium transport (or Kdp) system, which catalyzes the hydrolysis of ATP coupled with the electrogenic transport of potassium into the cytoplasm. This subunit acts as a catalytic chaperone that increases the ATP-binding affinity of the ATP-hydrolyzing subunit KdpB by the formation of a transient KdpB/KdpC/ATP ternary complex.</text>
</comment>
<evidence type="ECO:0000256" key="10">
    <source>
        <dbReference type="ARBA" id="ARBA00023136"/>
    </source>
</evidence>
<dbReference type="PIRSF" id="PIRSF001296">
    <property type="entry name" value="K_ATPase_KdpC"/>
    <property type="match status" value="1"/>
</dbReference>
<keyword evidence="1 11" id="KW-0813">Transport</keyword>
<keyword evidence="12" id="KW-0378">Hydrolase</keyword>
<evidence type="ECO:0000313" key="13">
    <source>
        <dbReference type="Proteomes" id="UP000054695"/>
    </source>
</evidence>
<keyword evidence="4 11" id="KW-0812">Transmembrane</keyword>
<dbReference type="HAMAP" id="MF_00276">
    <property type="entry name" value="KdpC"/>
    <property type="match status" value="1"/>
</dbReference>
<dbReference type="PANTHER" id="PTHR30042">
    <property type="entry name" value="POTASSIUM-TRANSPORTING ATPASE C CHAIN"/>
    <property type="match status" value="1"/>
</dbReference>
<dbReference type="RefSeq" id="WP_058460188.1">
    <property type="nucleotide sequence ID" value="NZ_CAAAIY010000005.1"/>
</dbReference>
<dbReference type="Proteomes" id="UP000054695">
    <property type="component" value="Unassembled WGS sequence"/>
</dbReference>
<evidence type="ECO:0000256" key="11">
    <source>
        <dbReference type="HAMAP-Rule" id="MF_00276"/>
    </source>
</evidence>
<accession>A0A0W0RJ04</accession>
<dbReference type="GO" id="GO:0008556">
    <property type="term" value="F:P-type potassium transmembrane transporter activity"/>
    <property type="evidence" value="ECO:0007669"/>
    <property type="project" value="InterPro"/>
</dbReference>
<dbReference type="EMBL" id="LNXU01000032">
    <property type="protein sequence ID" value="KTC71007.1"/>
    <property type="molecule type" value="Genomic_DNA"/>
</dbReference>
<keyword evidence="7 11" id="KW-0630">Potassium</keyword>
<dbReference type="OrthoDB" id="9788285at2"/>
<dbReference type="InterPro" id="IPR003820">
    <property type="entry name" value="KdpC"/>
</dbReference>
<evidence type="ECO:0000256" key="8">
    <source>
        <dbReference type="ARBA" id="ARBA00022989"/>
    </source>
</evidence>
<evidence type="ECO:0000256" key="7">
    <source>
        <dbReference type="ARBA" id="ARBA00022958"/>
    </source>
</evidence>
<dbReference type="GO" id="GO:0005524">
    <property type="term" value="F:ATP binding"/>
    <property type="evidence" value="ECO:0007669"/>
    <property type="project" value="UniProtKB-UniRule"/>
</dbReference>
<name>A0A0W0RJ04_LEGBO</name>
<dbReference type="NCBIfam" id="TIGR00681">
    <property type="entry name" value="kdpC"/>
    <property type="match status" value="1"/>
</dbReference>
<evidence type="ECO:0000256" key="2">
    <source>
        <dbReference type="ARBA" id="ARBA00022475"/>
    </source>
</evidence>
<dbReference type="GO" id="GO:0005886">
    <property type="term" value="C:plasma membrane"/>
    <property type="evidence" value="ECO:0007669"/>
    <property type="project" value="UniProtKB-SubCell"/>
</dbReference>
<evidence type="ECO:0000313" key="12">
    <source>
        <dbReference type="EMBL" id="KTC71007.1"/>
    </source>
</evidence>
<gene>
    <name evidence="11 12" type="primary">kdpC</name>
    <name evidence="12" type="ORF">Lboz_2584</name>
</gene>
<dbReference type="AlphaFoldDB" id="A0A0W0RJ04"/>
<evidence type="ECO:0000256" key="1">
    <source>
        <dbReference type="ARBA" id="ARBA00022448"/>
    </source>
</evidence>
<dbReference type="NCBIfam" id="NF001454">
    <property type="entry name" value="PRK00315.1"/>
    <property type="match status" value="1"/>
</dbReference>
<reference evidence="12 13" key="1">
    <citation type="submission" date="2015-11" db="EMBL/GenBank/DDBJ databases">
        <title>Genomic analysis of 38 Legionella species identifies large and diverse effector repertoires.</title>
        <authorList>
            <person name="Burstein D."/>
            <person name="Amaro F."/>
            <person name="Zusman T."/>
            <person name="Lifshitz Z."/>
            <person name="Cohen O."/>
            <person name="Gilbert J.A."/>
            <person name="Pupko T."/>
            <person name="Shuman H.A."/>
            <person name="Segal G."/>
        </authorList>
    </citation>
    <scope>NUCLEOTIDE SEQUENCE [LARGE SCALE GENOMIC DNA]</scope>
    <source>
        <strain evidence="12 13">WIGA</strain>
    </source>
</reference>
<comment type="subunit">
    <text evidence="11">The system is composed of three essential subunits: KdpA, KdpB and KdpC.</text>
</comment>
<comment type="similarity">
    <text evidence="11">Belongs to the KdpC family.</text>
</comment>
<evidence type="ECO:0000256" key="9">
    <source>
        <dbReference type="ARBA" id="ARBA00023065"/>
    </source>
</evidence>
<dbReference type="Pfam" id="PF02669">
    <property type="entry name" value="KdpC"/>
    <property type="match status" value="1"/>
</dbReference>
<comment type="caution">
    <text evidence="12">The sequence shown here is derived from an EMBL/GenBank/DDBJ whole genome shotgun (WGS) entry which is preliminary data.</text>
</comment>
<keyword evidence="13" id="KW-1185">Reference proteome</keyword>
<keyword evidence="5 11" id="KW-0547">Nucleotide-binding</keyword>
<keyword evidence="10 11" id="KW-0472">Membrane</keyword>
<evidence type="ECO:0000256" key="5">
    <source>
        <dbReference type="ARBA" id="ARBA00022741"/>
    </source>
</evidence>
<keyword evidence="8 11" id="KW-1133">Transmembrane helix</keyword>
<proteinExistence type="inferred from homology"/>
<organism evidence="12 13">
    <name type="scientific">Legionella bozemanae</name>
    <name type="common">Fluoribacter bozemanae</name>
    <dbReference type="NCBI Taxonomy" id="447"/>
    <lineage>
        <taxon>Bacteria</taxon>
        <taxon>Pseudomonadati</taxon>
        <taxon>Pseudomonadota</taxon>
        <taxon>Gammaproteobacteria</taxon>
        <taxon>Legionellales</taxon>
        <taxon>Legionellaceae</taxon>
        <taxon>Legionella</taxon>
    </lineage>
</organism>
<evidence type="ECO:0000256" key="3">
    <source>
        <dbReference type="ARBA" id="ARBA00022538"/>
    </source>
</evidence>
<dbReference type="STRING" id="447.Lboz_2584"/>
<comment type="subcellular location">
    <subcellularLocation>
        <location evidence="11">Cell membrane</location>
        <topology evidence="11">Single-pass membrane protein</topology>
    </subcellularLocation>
</comment>
<evidence type="ECO:0000256" key="6">
    <source>
        <dbReference type="ARBA" id="ARBA00022840"/>
    </source>
</evidence>
<dbReference type="PANTHER" id="PTHR30042:SF2">
    <property type="entry name" value="POTASSIUM-TRANSPORTING ATPASE KDPC SUBUNIT"/>
    <property type="match status" value="1"/>
</dbReference>
<keyword evidence="9 11" id="KW-0406">Ion transport</keyword>
<evidence type="ECO:0000256" key="4">
    <source>
        <dbReference type="ARBA" id="ARBA00022692"/>
    </source>
</evidence>